<dbReference type="SMART" id="SM00850">
    <property type="entry name" value="LytTR"/>
    <property type="match status" value="1"/>
</dbReference>
<dbReference type="PANTHER" id="PTHR37299">
    <property type="entry name" value="TRANSCRIPTIONAL REGULATOR-RELATED"/>
    <property type="match status" value="1"/>
</dbReference>
<proteinExistence type="predicted"/>
<keyword evidence="2" id="KW-0238">DNA-binding</keyword>
<feature type="domain" description="HTH LytTR-type" evidence="1">
    <location>
        <begin position="41"/>
        <end position="145"/>
    </location>
</feature>
<evidence type="ECO:0000313" key="2">
    <source>
        <dbReference type="EMBL" id="GAA0719316.1"/>
    </source>
</evidence>
<dbReference type="Gene3D" id="2.40.50.1020">
    <property type="entry name" value="LytTr DNA-binding domain"/>
    <property type="match status" value="1"/>
</dbReference>
<name>A0ABN1IQG0_9CLOT</name>
<accession>A0ABN1IQG0</accession>
<dbReference type="RefSeq" id="WP_343766737.1">
    <property type="nucleotide sequence ID" value="NZ_BAAACF010000001.1"/>
</dbReference>
<organism evidence="2 3">
    <name type="scientific">Clostridium malenominatum</name>
    <dbReference type="NCBI Taxonomy" id="1539"/>
    <lineage>
        <taxon>Bacteria</taxon>
        <taxon>Bacillati</taxon>
        <taxon>Bacillota</taxon>
        <taxon>Clostridia</taxon>
        <taxon>Eubacteriales</taxon>
        <taxon>Clostridiaceae</taxon>
        <taxon>Clostridium</taxon>
    </lineage>
</organism>
<evidence type="ECO:0000313" key="3">
    <source>
        <dbReference type="Proteomes" id="UP001500339"/>
    </source>
</evidence>
<dbReference type="GO" id="GO:0003677">
    <property type="term" value="F:DNA binding"/>
    <property type="evidence" value="ECO:0007669"/>
    <property type="project" value="UniProtKB-KW"/>
</dbReference>
<reference evidence="2 3" key="1">
    <citation type="journal article" date="2019" name="Int. J. Syst. Evol. Microbiol.">
        <title>The Global Catalogue of Microorganisms (GCM) 10K type strain sequencing project: providing services to taxonomists for standard genome sequencing and annotation.</title>
        <authorList>
            <consortium name="The Broad Institute Genomics Platform"/>
            <consortium name="The Broad Institute Genome Sequencing Center for Infectious Disease"/>
            <person name="Wu L."/>
            <person name="Ma J."/>
        </authorList>
    </citation>
    <scope>NUCLEOTIDE SEQUENCE [LARGE SCALE GENOMIC DNA]</scope>
    <source>
        <strain evidence="2 3">JCM 1405</strain>
    </source>
</reference>
<keyword evidence="3" id="KW-1185">Reference proteome</keyword>
<sequence length="145" mass="16884">MKIIIDESPNHSEAEITIKCNEINDEIQRLISFIKGSDEKIHGILDGSTYFLDPKDIFYFESVDKKTFAYTKAQIFEIPLRLYELEEKLAQYDFFRANKSTIINISKIKNLSPRFNGKLEALLENHEKLIISRQYVPVIKNILGL</sequence>
<comment type="caution">
    <text evidence="2">The sequence shown here is derived from an EMBL/GenBank/DDBJ whole genome shotgun (WGS) entry which is preliminary data.</text>
</comment>
<dbReference type="Pfam" id="PF04397">
    <property type="entry name" value="LytTR"/>
    <property type="match status" value="1"/>
</dbReference>
<evidence type="ECO:0000259" key="1">
    <source>
        <dbReference type="PROSITE" id="PS50930"/>
    </source>
</evidence>
<protein>
    <submittedName>
        <fullName evidence="2">LytTR family DNA-binding domain-containing protein</fullName>
    </submittedName>
</protein>
<dbReference type="InterPro" id="IPR007492">
    <property type="entry name" value="LytTR_DNA-bd_dom"/>
</dbReference>
<dbReference type="PROSITE" id="PS50930">
    <property type="entry name" value="HTH_LYTTR"/>
    <property type="match status" value="1"/>
</dbReference>
<dbReference type="Proteomes" id="UP001500339">
    <property type="component" value="Unassembled WGS sequence"/>
</dbReference>
<dbReference type="PANTHER" id="PTHR37299:SF4">
    <property type="entry name" value="TRANSCRIPTIONAL REGULATOR"/>
    <property type="match status" value="1"/>
</dbReference>
<dbReference type="EMBL" id="BAAACF010000001">
    <property type="protein sequence ID" value="GAA0719316.1"/>
    <property type="molecule type" value="Genomic_DNA"/>
</dbReference>
<dbReference type="InterPro" id="IPR046947">
    <property type="entry name" value="LytR-like"/>
</dbReference>
<gene>
    <name evidence="2" type="ORF">GCM10008905_07170</name>
</gene>